<dbReference type="OMA" id="VYKNYHY"/>
<reference evidence="6" key="2">
    <citation type="journal article" date="2012" name="G3 (Bethesda)">
        <title>Pichia sorbitophila, an interspecies yeast hybrid reveals early steps of genome resolution following polyploidization.</title>
        <authorList>
            <person name="Leh Louis V."/>
            <person name="Despons L."/>
            <person name="Friedrich A."/>
            <person name="Martin T."/>
            <person name="Durrens P."/>
            <person name="Casaregola S."/>
            <person name="Neuveglise C."/>
            <person name="Fairhead C."/>
            <person name="Marck C."/>
            <person name="Cruz J.A."/>
            <person name="Straub M.L."/>
            <person name="Kugler V."/>
            <person name="Sacerdot C."/>
            <person name="Uzunov Z."/>
            <person name="Thierry A."/>
            <person name="Weiss S."/>
            <person name="Bleykasten C."/>
            <person name="De Montigny J."/>
            <person name="Jacques N."/>
            <person name="Jung P."/>
            <person name="Lemaire M."/>
            <person name="Mallet S."/>
            <person name="Morel G."/>
            <person name="Richard G.F."/>
            <person name="Sarkar A."/>
            <person name="Savel G."/>
            <person name="Schacherer J."/>
            <person name="Seret M.L."/>
            <person name="Talla E."/>
            <person name="Samson G."/>
            <person name="Jubin C."/>
            <person name="Poulain J."/>
            <person name="Vacherie B."/>
            <person name="Barbe V."/>
            <person name="Pelletier E."/>
            <person name="Sherman D.J."/>
            <person name="Westhof E."/>
            <person name="Weissenbach J."/>
            <person name="Baret P.V."/>
            <person name="Wincker P."/>
            <person name="Gaillardin C."/>
            <person name="Dujon B."/>
            <person name="Souciet J.L."/>
        </authorList>
    </citation>
    <scope>NUCLEOTIDE SEQUENCE [LARGE SCALE GENOMIC DNA]</scope>
    <source>
        <strain evidence="6">ATCC MYA-4447 / BCRC 22081 / CBS 7064 / NBRC 10061 / NRRL Y-12695</strain>
    </source>
</reference>
<organism evidence="4 6">
    <name type="scientific">Pichia sorbitophila (strain ATCC MYA-4447 / BCRC 22081 / CBS 7064 / NBRC 10061 / NRRL Y-12695)</name>
    <name type="common">Hybrid yeast</name>
    <dbReference type="NCBI Taxonomy" id="559304"/>
    <lineage>
        <taxon>Eukaryota</taxon>
        <taxon>Fungi</taxon>
        <taxon>Dikarya</taxon>
        <taxon>Ascomycota</taxon>
        <taxon>Saccharomycotina</taxon>
        <taxon>Pichiomycetes</taxon>
        <taxon>Debaryomycetaceae</taxon>
        <taxon>Millerozyma</taxon>
    </lineage>
</organism>
<dbReference type="EMBL" id="FO082057">
    <property type="protein sequence ID" value="CCE78515.1"/>
    <property type="molecule type" value="Genomic_DNA"/>
</dbReference>
<evidence type="ECO:0000256" key="1">
    <source>
        <dbReference type="ARBA" id="ARBA00009291"/>
    </source>
</evidence>
<comment type="similarity">
    <text evidence="1">Belongs to the ADIP family.</text>
</comment>
<dbReference type="eggNOG" id="ENOG502T0E0">
    <property type="taxonomic scope" value="Eukaryota"/>
</dbReference>
<dbReference type="OrthoDB" id="312015at2759"/>
<dbReference type="InParanoid" id="G8YSH8"/>
<protein>
    <submittedName>
        <fullName evidence="4">Piso0_001140 protein</fullName>
    </submittedName>
</protein>
<gene>
    <name evidence="4" type="primary">Piso0_001140</name>
    <name evidence="4" type="ORF">GNLVRS01_PISO0C11772g</name>
    <name evidence="5" type="ORF">GNLVRS01_PISO0D11839g</name>
</gene>
<evidence type="ECO:0000256" key="2">
    <source>
        <dbReference type="ARBA" id="ARBA00023054"/>
    </source>
</evidence>
<feature type="coiled-coil region" evidence="3">
    <location>
        <begin position="109"/>
        <end position="143"/>
    </location>
</feature>
<dbReference type="Pfam" id="PF11559">
    <property type="entry name" value="ADIP"/>
    <property type="match status" value="1"/>
</dbReference>
<dbReference type="AlphaFoldDB" id="G8YSH8"/>
<keyword evidence="2 3" id="KW-0175">Coiled coil</keyword>
<accession>G8YSH8</accession>
<evidence type="ECO:0000313" key="6">
    <source>
        <dbReference type="Proteomes" id="UP000005222"/>
    </source>
</evidence>
<dbReference type="STRING" id="559304.G8YSH8"/>
<evidence type="ECO:0000256" key="3">
    <source>
        <dbReference type="SAM" id="Coils"/>
    </source>
</evidence>
<keyword evidence="6" id="KW-1185">Reference proteome</keyword>
<dbReference type="EMBL" id="FO082056">
    <property type="protein sequence ID" value="CCE79101.1"/>
    <property type="molecule type" value="Genomic_DNA"/>
</dbReference>
<dbReference type="Proteomes" id="UP000005222">
    <property type="component" value="Chromosome D"/>
</dbReference>
<name>G8YSH8_PICSO</name>
<evidence type="ECO:0000313" key="5">
    <source>
        <dbReference type="EMBL" id="CCE79101.1"/>
    </source>
</evidence>
<sequence>MATSDHKSEATPQIYANMDAIESAAELINATLISKGYIDEKLKFNSINWQELIEDQTNANGKDRVSRLDELEITENLYNNDRNIINIIYSLLQSIERNKVQNKAFNKVIAQKDSTIAELNRKVDNLEERLSESEMKLERSVRSDQIQLNKRIQDLTHINKLQNQDINKLKNWCGDVKVKYHMEIKKKNLEIDQLKNMVLEKRNLSTTTSMGLPFSDDTPTKHFSPENSVSSNIIYNHNPIIDNYNPNSSPPESLRPLIDSEYEKIVVDLTELIDNLINENHKFAKFIQQVNEYYSNLNNSLNIVNIKALNQITLPNPSDIINLEEIEKSRANSGKGEAIDELESFDVINKPLLNNIYKNYHYIVNFVNSVDYHLELGQDKRGDANQEKIEELKRELEIVKNSWQDAIGTLESWKKYQSVSKK</sequence>
<dbReference type="InterPro" id="IPR021622">
    <property type="entry name" value="Afadin/alpha-actinin-bd"/>
</dbReference>
<dbReference type="Proteomes" id="UP000005222">
    <property type="component" value="Chromosome C"/>
</dbReference>
<evidence type="ECO:0000313" key="4">
    <source>
        <dbReference type="EMBL" id="CCE78515.1"/>
    </source>
</evidence>
<dbReference type="HOGENOM" id="CLU_698282_0_0_1"/>
<reference evidence="4" key="1">
    <citation type="submission" date="2011-10" db="EMBL/GenBank/DDBJ databases">
        <authorList>
            <person name="Genoscope - CEA"/>
        </authorList>
    </citation>
    <scope>NUCLEOTIDE SEQUENCE</scope>
</reference>
<proteinExistence type="inferred from homology"/>